<feature type="signal peptide" evidence="1">
    <location>
        <begin position="1"/>
        <end position="23"/>
    </location>
</feature>
<dbReference type="AlphaFoldDB" id="A0A0P1E8H4"/>
<protein>
    <submittedName>
        <fullName evidence="2">Uncharacterized protein</fullName>
    </submittedName>
</protein>
<proteinExistence type="predicted"/>
<gene>
    <name evidence="2" type="ORF">RUM4293_03680</name>
</gene>
<evidence type="ECO:0000313" key="2">
    <source>
        <dbReference type="EMBL" id="CUH44774.1"/>
    </source>
</evidence>
<organism evidence="2 3">
    <name type="scientific">Ruegeria atlantica</name>
    <dbReference type="NCBI Taxonomy" id="81569"/>
    <lineage>
        <taxon>Bacteria</taxon>
        <taxon>Pseudomonadati</taxon>
        <taxon>Pseudomonadota</taxon>
        <taxon>Alphaproteobacteria</taxon>
        <taxon>Rhodobacterales</taxon>
        <taxon>Roseobacteraceae</taxon>
        <taxon>Ruegeria</taxon>
    </lineage>
</organism>
<name>A0A0P1E8H4_9RHOB</name>
<dbReference type="RefSeq" id="WP_058274726.1">
    <property type="nucleotide sequence ID" value="NZ_CYPS01000057.1"/>
</dbReference>
<evidence type="ECO:0000256" key="1">
    <source>
        <dbReference type="SAM" id="SignalP"/>
    </source>
</evidence>
<sequence>MFPAVFRFSLLAKPLGLSAILFAQCMTNVSHAQSISTQSGRAASVDLVAAAKDLSMQNAYARSLLSFIKLNPARFNDQQFYVGFVSYLIFTKLNDRCRDAFANEFERRDFYTRSFDILPQLQKVIAEKSIPDRFEVSYQINTGEYDFTSGSLPFDSVRSVGEQLGSTIYSGDAQTCAGNLLRGTAVEISSFPWRFNVADETGQPAAPAFPFAKSQPLSATDARTLFEQFGRQLYSIVGYQVLAAGDGTHRVQIVPTDAQLFGLSDNAVVRVQTFAHPTLSQPNYLDIANQLTVMSEPLNLAATVTLEQEGFRAVATGTSQGRGTGVTAATTHQVSGSAAVGATSFIMRMTAPQLTSDFSGLSNAPGTERYLTMFGEIDFNNVSASKAPILGKAIVLEVDPNGILNETPLYPISGHFTALEKPGQSQVSTTQGTEAQ</sequence>
<keyword evidence="3" id="KW-1185">Reference proteome</keyword>
<reference evidence="3" key="1">
    <citation type="submission" date="2015-09" db="EMBL/GenBank/DDBJ databases">
        <authorList>
            <person name="Rodrigo-Torres L."/>
            <person name="Arahal D.R."/>
        </authorList>
    </citation>
    <scope>NUCLEOTIDE SEQUENCE [LARGE SCALE GENOMIC DNA]</scope>
    <source>
        <strain evidence="3">CECT 4293</strain>
    </source>
</reference>
<evidence type="ECO:0000313" key="3">
    <source>
        <dbReference type="Proteomes" id="UP000050786"/>
    </source>
</evidence>
<feature type="chain" id="PRO_5006061364" evidence="1">
    <location>
        <begin position="24"/>
        <end position="436"/>
    </location>
</feature>
<dbReference type="Proteomes" id="UP000050786">
    <property type="component" value="Unassembled WGS sequence"/>
</dbReference>
<dbReference type="EMBL" id="CYPS01000057">
    <property type="protein sequence ID" value="CUH44774.1"/>
    <property type="molecule type" value="Genomic_DNA"/>
</dbReference>
<accession>A0A0P1E8H4</accession>
<keyword evidence="1" id="KW-0732">Signal</keyword>